<dbReference type="Proteomes" id="UP000235050">
    <property type="component" value="Unassembled WGS sequence"/>
</dbReference>
<accession>A0A2N5J6Z6</accession>
<evidence type="ECO:0000313" key="1">
    <source>
        <dbReference type="EMBL" id="PLS29978.1"/>
    </source>
</evidence>
<keyword evidence="2" id="KW-1185">Reference proteome</keyword>
<dbReference type="RefSeq" id="WP_101618328.1">
    <property type="nucleotide sequence ID" value="NZ_NMWU01000052.1"/>
</dbReference>
<dbReference type="EMBL" id="NMWU01000052">
    <property type="protein sequence ID" value="PLS29978.1"/>
    <property type="molecule type" value="Genomic_DNA"/>
</dbReference>
<evidence type="ECO:0000313" key="2">
    <source>
        <dbReference type="Proteomes" id="UP000235050"/>
    </source>
</evidence>
<gene>
    <name evidence="1" type="ORF">Uis1B_2184</name>
</gene>
<reference evidence="1 2" key="1">
    <citation type="submission" date="2017-07" db="EMBL/GenBank/DDBJ databases">
        <title>Bifidobacterium novel species.</title>
        <authorList>
            <person name="Lugli G.A."/>
            <person name="Milani C."/>
            <person name="Duranti S."/>
            <person name="Mangifesta M."/>
        </authorList>
    </citation>
    <scope>NUCLEOTIDE SEQUENCE [LARGE SCALE GENOMIC DNA]</scope>
    <source>
        <strain evidence="2">Uis1B</strain>
    </source>
</reference>
<organism evidence="1 2">
    <name type="scientific">Bifidobacterium margollesii</name>
    <dbReference type="NCBI Taxonomy" id="2020964"/>
    <lineage>
        <taxon>Bacteria</taxon>
        <taxon>Bacillati</taxon>
        <taxon>Actinomycetota</taxon>
        <taxon>Actinomycetes</taxon>
        <taxon>Bifidobacteriales</taxon>
        <taxon>Bifidobacteriaceae</taxon>
        <taxon>Bifidobacterium</taxon>
    </lineage>
</organism>
<name>A0A2N5J6Z6_9BIFI</name>
<proteinExistence type="predicted"/>
<dbReference type="AlphaFoldDB" id="A0A2N5J6Z6"/>
<protein>
    <submittedName>
        <fullName evidence="1">Uncharacterized protein</fullName>
    </submittedName>
</protein>
<sequence>MTRRPTLTGRGIRRVCEPDATGAIRLDPAFPAMAWAAMIGRDQPAGTTYVRDEWGVSAADDERETPDGRP</sequence>
<comment type="caution">
    <text evidence="1">The sequence shown here is derived from an EMBL/GenBank/DDBJ whole genome shotgun (WGS) entry which is preliminary data.</text>
</comment>